<evidence type="ECO:0000313" key="2">
    <source>
        <dbReference type="EMBL" id="MBO1306070.1"/>
    </source>
</evidence>
<keyword evidence="1" id="KW-0812">Transmembrane</keyword>
<accession>A0ABS3L8W9</accession>
<protein>
    <submittedName>
        <fullName evidence="2">Uncharacterized protein</fullName>
    </submittedName>
</protein>
<dbReference type="EMBL" id="JAFREM010000012">
    <property type="protein sequence ID" value="MBO1306070.1"/>
    <property type="molecule type" value="Genomic_DNA"/>
</dbReference>
<keyword evidence="3" id="KW-1185">Reference proteome</keyword>
<dbReference type="Proteomes" id="UP000664601">
    <property type="component" value="Unassembled WGS sequence"/>
</dbReference>
<reference evidence="2 3" key="1">
    <citation type="submission" date="2021-03" db="EMBL/GenBank/DDBJ databases">
        <title>Enterococcal diversity collection.</title>
        <authorList>
            <person name="Gilmore M.S."/>
            <person name="Schwartzman J."/>
            <person name="Van Tyne D."/>
            <person name="Martin M."/>
            <person name="Earl A.M."/>
            <person name="Manson A.L."/>
            <person name="Straub T."/>
            <person name="Salamzade R."/>
            <person name="Saavedra J."/>
            <person name="Lebreton F."/>
            <person name="Prichula J."/>
            <person name="Schaufler K."/>
            <person name="Gaca A."/>
            <person name="Sgardioli B."/>
            <person name="Wagenaar J."/>
            <person name="Strong T."/>
        </authorList>
    </citation>
    <scope>NUCLEOTIDE SEQUENCE [LARGE SCALE GENOMIC DNA]</scope>
    <source>
        <strain evidence="2 3">669A</strain>
    </source>
</reference>
<sequence length="100" mass="11504">MSKELKKILIIKIIQYSIFGISLTAVIVRDRSLSNWPFYLMIIGILLANLVPIKYRSNFSSTDPGLFLKNHTRHLENIIDMTINCLVIFLVTVIDILKNI</sequence>
<name>A0ABS3L8W9_9ENTE</name>
<feature type="transmembrane region" description="Helical" evidence="1">
    <location>
        <begin position="34"/>
        <end position="51"/>
    </location>
</feature>
<evidence type="ECO:0000313" key="3">
    <source>
        <dbReference type="Proteomes" id="UP000664601"/>
    </source>
</evidence>
<keyword evidence="1" id="KW-1133">Transmembrane helix</keyword>
<evidence type="ECO:0000256" key="1">
    <source>
        <dbReference type="SAM" id="Phobius"/>
    </source>
</evidence>
<dbReference type="RefSeq" id="WP_207672998.1">
    <property type="nucleotide sequence ID" value="NZ_JAFREM010000012.1"/>
</dbReference>
<organism evidence="2 3">
    <name type="scientific">Candidatus Enterococcus moelleringii</name>
    <dbReference type="NCBI Taxonomy" id="2815325"/>
    <lineage>
        <taxon>Bacteria</taxon>
        <taxon>Bacillati</taxon>
        <taxon>Bacillota</taxon>
        <taxon>Bacilli</taxon>
        <taxon>Lactobacillales</taxon>
        <taxon>Enterococcaceae</taxon>
        <taxon>Enterococcus</taxon>
    </lineage>
</organism>
<proteinExistence type="predicted"/>
<feature type="transmembrane region" description="Helical" evidence="1">
    <location>
        <begin position="9"/>
        <end position="28"/>
    </location>
</feature>
<feature type="transmembrane region" description="Helical" evidence="1">
    <location>
        <begin position="78"/>
        <end position="97"/>
    </location>
</feature>
<gene>
    <name evidence="2" type="ORF">JZO70_07850</name>
</gene>
<keyword evidence="1" id="KW-0472">Membrane</keyword>
<comment type="caution">
    <text evidence="2">The sequence shown here is derived from an EMBL/GenBank/DDBJ whole genome shotgun (WGS) entry which is preliminary data.</text>
</comment>